<dbReference type="OrthoDB" id="1918044at2759"/>
<dbReference type="AlphaFoldDB" id="E9AJR3"/>
<gene>
    <name evidence="2" type="ORF">LMXM_03_0280</name>
</gene>
<dbReference type="PhylomeDB" id="E9AJR3"/>
<dbReference type="PANTHER" id="PTHR45971:SF6">
    <property type="entry name" value="RUBICON HOMOLOGY DOMAIN-CONTAINING PROTEIN"/>
    <property type="match status" value="1"/>
</dbReference>
<evidence type="ECO:0000313" key="3">
    <source>
        <dbReference type="Proteomes" id="UP000007259"/>
    </source>
</evidence>
<name>E9AJR3_LEIMU</name>
<feature type="compositionally biased region" description="Low complexity" evidence="1">
    <location>
        <begin position="553"/>
        <end position="562"/>
    </location>
</feature>
<sequence length="937" mass="98273">MANVRRALQHIVTELQQQHRQHQTVSSSTVDEEGRASADDRTSAHLALPVPCASTSCTDVTCSTSPDTAEQQCERRRLLFLAEWAQRVAAAYVPIMPSAAQGAAASLLVVRPVSHDTVARDAAASATGTSPTLSTEARWRLAGPAVAAAVADAAPERETSAFFPGAKAGLPPVRCASVSVERRLSYPDGCPNAHGDRAAPVSASTHNDLLLLPHTITTAAAAMSRLSSPPPPITPRGRAPLCRVVGEPFDIPATPAEQRAVLAAQGGCCARCGVVLPQPQLHFSEWCSAHTRRIQTKLAGLCCCLQRCCCGGGQTATLSPRRRKFWHACMCTSRGSSSAEDEEDGRSDAVTAVHVTQEATGGSGGVRHNARAPLDAPESEDVGGAASERDGLLGGGTRSNRHSRTRAACDHHGSDRTGDRGGGAPADTSLLFCTCEGHYLCLRCFHAPLTAAGAISGTFIPEDYPICNVAPEERKAHGSSTASSSSSFALCQSRRRGNGGGEVADGSSARAALASASDQLHEWWLTHHVAHPTPAAGTLTPTGSRAASGIDYPPQQQHQQQPASPLHLCVLPAHVLHRWNFTRFPVSAAAAAALQRRCYPGSAHSRESCLSPGASSLERGGQRTTVGGGVRSRMSGEGSPTFLPGEQQGARGHQSAPASPPPPPLEHVPYLTGEAGEAAPPMVQLPELYDVSVINPSLYERVPALASALRLRQRMSLLHAQAWWCPRYRREVWGLRSGDELAGQVLEGATALSVAQQPPEPSSTVEHTVKYPPSPAAVVESAVDSADLYLPTQDVAPAPHSSWAAAAASRSHSAATPQAGSLSGGVAGASLPHRHPFASGVTAVPLTPPTYAHFHARRRYLVEQAEGWSLQDLHRLTTPSSSTPTSAAAASSPPLLLAELQSMFDIMQAHLNNCSGCAAQCRGLMVKAPLGLPVCHD</sequence>
<feature type="region of interest" description="Disordered" evidence="1">
    <location>
        <begin position="602"/>
        <end position="664"/>
    </location>
</feature>
<evidence type="ECO:0000256" key="1">
    <source>
        <dbReference type="SAM" id="MobiDB-lite"/>
    </source>
</evidence>
<dbReference type="OMA" id="HAQAWWC"/>
<accession>E9AJR3</accession>
<dbReference type="GeneID" id="13452768"/>
<dbReference type="Proteomes" id="UP000007259">
    <property type="component" value="Chromosome 3"/>
</dbReference>
<dbReference type="InterPro" id="IPR052428">
    <property type="entry name" value="Autophagy_HostDef_Reg"/>
</dbReference>
<feature type="compositionally biased region" description="Polar residues" evidence="1">
    <location>
        <begin position="15"/>
        <end position="29"/>
    </location>
</feature>
<evidence type="ECO:0000313" key="2">
    <source>
        <dbReference type="EMBL" id="CBZ23162.1"/>
    </source>
</evidence>
<dbReference type="PANTHER" id="PTHR45971">
    <property type="entry name" value="PHOX (PX) DOMAIN-CONTAINING PROTEIN"/>
    <property type="match status" value="1"/>
</dbReference>
<dbReference type="VEuPathDB" id="TriTrypDB:LmxM.03.0280"/>
<organism evidence="2 3">
    <name type="scientific">Leishmania mexicana (strain MHOM/GT/2001/U1103)</name>
    <dbReference type="NCBI Taxonomy" id="929439"/>
    <lineage>
        <taxon>Eukaryota</taxon>
        <taxon>Discoba</taxon>
        <taxon>Euglenozoa</taxon>
        <taxon>Kinetoplastea</taxon>
        <taxon>Metakinetoplastina</taxon>
        <taxon>Trypanosomatida</taxon>
        <taxon>Trypanosomatidae</taxon>
        <taxon>Leishmaniinae</taxon>
        <taxon>Leishmania</taxon>
    </lineage>
</organism>
<feature type="region of interest" description="Disordered" evidence="1">
    <location>
        <begin position="534"/>
        <end position="563"/>
    </location>
</feature>
<feature type="compositionally biased region" description="Basic and acidic residues" evidence="1">
    <location>
        <begin position="407"/>
        <end position="419"/>
    </location>
</feature>
<dbReference type="RefSeq" id="XP_003871699.1">
    <property type="nucleotide sequence ID" value="XM_003871650.1"/>
</dbReference>
<dbReference type="KEGG" id="lmi:LMXM_03_0280"/>
<dbReference type="EMBL" id="FR799556">
    <property type="protein sequence ID" value="CBZ23162.1"/>
    <property type="molecule type" value="Genomic_DNA"/>
</dbReference>
<evidence type="ECO:0008006" key="4">
    <source>
        <dbReference type="Google" id="ProtNLM"/>
    </source>
</evidence>
<feature type="compositionally biased region" description="Low complexity" evidence="1">
    <location>
        <begin position="534"/>
        <end position="543"/>
    </location>
</feature>
<keyword evidence="3" id="KW-1185">Reference proteome</keyword>
<reference evidence="2 3" key="1">
    <citation type="journal article" date="2011" name="Genome Res.">
        <title>Chromosome and gene copy number variation allow major structural change between species and strains of Leishmania.</title>
        <authorList>
            <person name="Rogers M.B."/>
            <person name="Hilley J.D."/>
            <person name="Dickens N.J."/>
            <person name="Wilkes J."/>
            <person name="Bates P.A."/>
            <person name="Depledge D.P."/>
            <person name="Harris D."/>
            <person name="Her Y."/>
            <person name="Herzyk P."/>
            <person name="Imamura H."/>
            <person name="Otto T.D."/>
            <person name="Sanders M."/>
            <person name="Seeger K."/>
            <person name="Dujardin J.C."/>
            <person name="Berriman M."/>
            <person name="Smith D.F."/>
            <person name="Hertz-Fowler C."/>
            <person name="Mottram J.C."/>
        </authorList>
    </citation>
    <scope>NUCLEOTIDE SEQUENCE [LARGE SCALE GENOMIC DNA]</scope>
    <source>
        <strain evidence="2 3">MHOM/GT/2001/U1103</strain>
    </source>
</reference>
<feature type="region of interest" description="Disordered" evidence="1">
    <location>
        <begin position="15"/>
        <end position="38"/>
    </location>
</feature>
<protein>
    <recommendedName>
        <fullName evidence="4">Rubicon Homology domain-containing protein</fullName>
    </recommendedName>
</protein>
<proteinExistence type="predicted"/>
<feature type="region of interest" description="Disordered" evidence="1">
    <location>
        <begin position="357"/>
        <end position="423"/>
    </location>
</feature>